<protein>
    <submittedName>
        <fullName evidence="2">Uncharacterized protein LOC107795561</fullName>
    </submittedName>
</protein>
<dbReference type="Pfam" id="PF13960">
    <property type="entry name" value="DUF4218"/>
    <property type="match status" value="1"/>
</dbReference>
<dbReference type="Pfam" id="PF13952">
    <property type="entry name" value="DUF4216"/>
    <property type="match status" value="1"/>
</dbReference>
<dbReference type="GeneID" id="107795561"/>
<dbReference type="KEGG" id="nta:107795561"/>
<dbReference type="OrthoDB" id="1301667at2759"/>
<evidence type="ECO:0000313" key="1">
    <source>
        <dbReference type="Proteomes" id="UP000790787"/>
    </source>
</evidence>
<accession>A0A1S4AAY7</accession>
<dbReference type="InterPro" id="IPR025312">
    <property type="entry name" value="DUF4216"/>
</dbReference>
<dbReference type="AlphaFoldDB" id="A0A1S4AAY7"/>
<organism evidence="1 2">
    <name type="scientific">Nicotiana tabacum</name>
    <name type="common">Common tobacco</name>
    <dbReference type="NCBI Taxonomy" id="4097"/>
    <lineage>
        <taxon>Eukaryota</taxon>
        <taxon>Viridiplantae</taxon>
        <taxon>Streptophyta</taxon>
        <taxon>Embryophyta</taxon>
        <taxon>Tracheophyta</taxon>
        <taxon>Spermatophyta</taxon>
        <taxon>Magnoliopsida</taxon>
        <taxon>eudicotyledons</taxon>
        <taxon>Gunneridae</taxon>
        <taxon>Pentapetalae</taxon>
        <taxon>asterids</taxon>
        <taxon>lamiids</taxon>
        <taxon>Solanales</taxon>
        <taxon>Solanaceae</taxon>
        <taxon>Nicotianoideae</taxon>
        <taxon>Nicotianeae</taxon>
        <taxon>Nicotiana</taxon>
    </lineage>
</organism>
<dbReference type="InterPro" id="IPR025452">
    <property type="entry name" value="DUF4218"/>
</dbReference>
<reference evidence="2" key="2">
    <citation type="submission" date="2025-08" db="UniProtKB">
        <authorList>
            <consortium name="RefSeq"/>
        </authorList>
    </citation>
    <scope>IDENTIFICATION</scope>
    <source>
        <tissue evidence="2">Leaf</tissue>
    </source>
</reference>
<dbReference type="OMA" id="GDIMENE"/>
<dbReference type="Proteomes" id="UP000790787">
    <property type="component" value="Chromosome 8"/>
</dbReference>
<evidence type="ECO:0000313" key="2">
    <source>
        <dbReference type="RefSeq" id="XP_016473713.2"/>
    </source>
</evidence>
<dbReference type="PaxDb" id="4097-A0A1S4AAY7"/>
<sequence>MTINDFPAYANLSRWSTKGKLSCPCCNKETSSMRLENGKKQCYMGHRHFLPLNHKWRNDKQSFDGTKERRLPPNILSGEDILDQVADLDGLPLTKDPKKKPKISHESRGDNWNKKSIFFDLSYWKTLLLRHNLDVMHIEKNVCENILGTILNVKGKTKDTIKARLDLQAKNIRKELHPIKNGEKYELPTTYYTLSPYEKNIFLRFLKNLKVPDGYSSNISQCVNTEDCKISGIKSHDCHVLLQHLLLLAIRGMLCKSVCEPLLELSLFFNLLGAKYLRMEELEQRTAQIPITLCKLEKVFPPSFFDVMVHLPIHLANETMIAGTIQYRWMYPVERWLYILKSLVGNRAFSKGSIAEGYLATECLTLCSRYLHTMETKFNRLEQNYDGGIIKSDGGDTSQKHSNKEFISWFKKKVVELYKCDNSKKMEDLLTLSRGPLPYVRRLKGYVTDGYRFHVEDYDRGLRTQNYGVIVVGETDDENKNIDYYGELTVIFELQFIGGKRVILFRCMWFDLYDQEKRVKMDEYGFVSVSCQRLLKTNEPFVLANQALQVFYVDDPSNKGWHVARKVLPHDTFDILQEKDDDLENLDNSTQMKRKRTDEVF</sequence>
<name>A0A1S4AAY7_TOBAC</name>
<dbReference type="PANTHER" id="PTHR48258">
    <property type="entry name" value="DUF4218 DOMAIN-CONTAINING PROTEIN-RELATED"/>
    <property type="match status" value="1"/>
</dbReference>
<dbReference type="RefSeq" id="XP_016473713.2">
    <property type="nucleotide sequence ID" value="XM_016618227.2"/>
</dbReference>
<gene>
    <name evidence="2" type="primary">LOC107795561</name>
</gene>
<dbReference type="PANTHER" id="PTHR48258:SF11">
    <property type="entry name" value="TDCA1-ORF2 PROTEIN"/>
    <property type="match status" value="1"/>
</dbReference>
<reference evidence="1" key="1">
    <citation type="journal article" date="2014" name="Nat. Commun.">
        <title>The tobacco genome sequence and its comparison with those of tomato and potato.</title>
        <authorList>
            <person name="Sierro N."/>
            <person name="Battey J.N."/>
            <person name="Ouadi S."/>
            <person name="Bakaher N."/>
            <person name="Bovet L."/>
            <person name="Willig A."/>
            <person name="Goepfert S."/>
            <person name="Peitsch M.C."/>
            <person name="Ivanov N.V."/>
        </authorList>
    </citation>
    <scope>NUCLEOTIDE SEQUENCE [LARGE SCALE GENOMIC DNA]</scope>
</reference>
<proteinExistence type="predicted"/>
<dbReference type="RefSeq" id="XP_016473713.1">
    <property type="nucleotide sequence ID" value="XM_016618227.1"/>
</dbReference>
<dbReference type="InterPro" id="IPR004242">
    <property type="entry name" value="Transposase_21"/>
</dbReference>
<keyword evidence="1" id="KW-1185">Reference proteome</keyword>
<dbReference type="Pfam" id="PF02992">
    <property type="entry name" value="Transposase_21"/>
    <property type="match status" value="1"/>
</dbReference>